<feature type="transmembrane region" description="Helical" evidence="1">
    <location>
        <begin position="78"/>
        <end position="102"/>
    </location>
</feature>
<keyword evidence="1" id="KW-0472">Membrane</keyword>
<feature type="transmembrane region" description="Helical" evidence="1">
    <location>
        <begin position="45"/>
        <end position="66"/>
    </location>
</feature>
<keyword evidence="1" id="KW-0812">Transmembrane</keyword>
<dbReference type="EMBL" id="CP009516">
    <property type="protein sequence ID" value="AKB76850.1"/>
    <property type="molecule type" value="Genomic_DNA"/>
</dbReference>
<reference evidence="2 3" key="1">
    <citation type="submission" date="2014-07" db="EMBL/GenBank/DDBJ databases">
        <title>Methanogenic archaea and the global carbon cycle.</title>
        <authorList>
            <person name="Henriksen J.R."/>
            <person name="Luke J."/>
            <person name="Reinhart S."/>
            <person name="Benedict M.N."/>
            <person name="Youngblut N.D."/>
            <person name="Metcalf M.E."/>
            <person name="Whitaker R.J."/>
            <person name="Metcalf W.W."/>
        </authorList>
    </citation>
    <scope>NUCLEOTIDE SEQUENCE [LARGE SCALE GENOMIC DNA]</scope>
    <source>
        <strain evidence="2 3">HB-1</strain>
    </source>
</reference>
<organism evidence="2 3">
    <name type="scientific">Methanosarcina horonobensis HB-1 = JCM 15518</name>
    <dbReference type="NCBI Taxonomy" id="1434110"/>
    <lineage>
        <taxon>Archaea</taxon>
        <taxon>Methanobacteriati</taxon>
        <taxon>Methanobacteriota</taxon>
        <taxon>Stenosarchaea group</taxon>
        <taxon>Methanomicrobia</taxon>
        <taxon>Methanosarcinales</taxon>
        <taxon>Methanosarcinaceae</taxon>
        <taxon>Methanosarcina</taxon>
    </lineage>
</organism>
<dbReference type="KEGG" id="mhor:MSHOH_0367"/>
<dbReference type="Proteomes" id="UP000033101">
    <property type="component" value="Chromosome"/>
</dbReference>
<dbReference type="PATRIC" id="fig|1434110.4.peg.437"/>
<protein>
    <submittedName>
        <fullName evidence="2">Uncharacterized protein</fullName>
    </submittedName>
</protein>
<evidence type="ECO:0000313" key="2">
    <source>
        <dbReference type="EMBL" id="AKB76850.1"/>
    </source>
</evidence>
<keyword evidence="3" id="KW-1185">Reference proteome</keyword>
<name>A0A0E3WUY5_9EURY</name>
<accession>A0A0E3WUY5</accession>
<keyword evidence="1" id="KW-1133">Transmembrane helix</keyword>
<dbReference type="AlphaFoldDB" id="A0A0E3WUY5"/>
<dbReference type="HOGENOM" id="CLU_1536665_0_0_2"/>
<dbReference type="GeneID" id="24829492"/>
<evidence type="ECO:0000313" key="3">
    <source>
        <dbReference type="Proteomes" id="UP000033101"/>
    </source>
</evidence>
<dbReference type="RefSeq" id="WP_048136896.1">
    <property type="nucleotide sequence ID" value="NZ_CP009516.1"/>
</dbReference>
<evidence type="ECO:0000256" key="1">
    <source>
        <dbReference type="SAM" id="Phobius"/>
    </source>
</evidence>
<proteinExistence type="predicted"/>
<gene>
    <name evidence="2" type="ORF">MSHOH_0367</name>
</gene>
<sequence length="174" mass="20818">MSSEEFVKYYRCRMIVLGSSIDVSLILMDDLLFISKHEIKRVYRYFEYVIILILTGASSNFITILYDEFGKKFPYFLGWAIFSMLIILFLLLLFSFLFFRLINDFLIKLKYEQLFTKYYPSDEHFDYIKIHLSNIIDVSKDKGNFSIKTIDGQYNFKNVHNDFFDELNAKMISI</sequence>